<dbReference type="EMBL" id="CP136862">
    <property type="protein sequence ID" value="WOJ91052.1"/>
    <property type="molecule type" value="Genomic_DNA"/>
</dbReference>
<name>A0ABZ0HWA5_9HYPH</name>
<accession>A0ABZ0HWA5</accession>
<reference evidence="1 2" key="1">
    <citation type="submission" date="2023-10" db="EMBL/GenBank/DDBJ databases">
        <title>Novel methanotroph of the genus Methylocapsa from a subarctic wetland.</title>
        <authorList>
            <person name="Belova S.E."/>
            <person name="Oshkin I.Y."/>
            <person name="Miroshnikov K."/>
            <person name="Dedysh S.N."/>
        </authorList>
    </citation>
    <scope>NUCLEOTIDE SEQUENCE [LARGE SCALE GENOMIC DNA]</scope>
    <source>
        <strain evidence="1 2">RX1</strain>
    </source>
</reference>
<dbReference type="InterPro" id="IPR038444">
    <property type="entry name" value="DUF465_sf"/>
</dbReference>
<evidence type="ECO:0000313" key="1">
    <source>
        <dbReference type="EMBL" id="WOJ91052.1"/>
    </source>
</evidence>
<protein>
    <submittedName>
        <fullName evidence="1">DUF465 domain-containing protein</fullName>
    </submittedName>
</protein>
<dbReference type="RefSeq" id="WP_407340641.1">
    <property type="nucleotide sequence ID" value="NZ_CP136862.1"/>
</dbReference>
<keyword evidence="2" id="KW-1185">Reference proteome</keyword>
<gene>
    <name evidence="1" type="ORF">RZS28_07150</name>
</gene>
<dbReference type="Pfam" id="PF04325">
    <property type="entry name" value="DUF465"/>
    <property type="match status" value="1"/>
</dbReference>
<evidence type="ECO:0000313" key="2">
    <source>
        <dbReference type="Proteomes" id="UP001626536"/>
    </source>
</evidence>
<dbReference type="Gene3D" id="6.10.280.50">
    <property type="match status" value="1"/>
</dbReference>
<proteinExistence type="predicted"/>
<sequence>MSREAHLTALEQRHEALDKEIVKELAHPSMDELKLAELKRRKLLLKDEIAKLRCDQSVATLH</sequence>
<dbReference type="InterPro" id="IPR007420">
    <property type="entry name" value="DUF465"/>
</dbReference>
<dbReference type="Proteomes" id="UP001626536">
    <property type="component" value="Chromosome"/>
</dbReference>
<organism evidence="1 2">
    <name type="scientific">Methylocapsa polymorpha</name>
    <dbReference type="NCBI Taxonomy" id="3080828"/>
    <lineage>
        <taxon>Bacteria</taxon>
        <taxon>Pseudomonadati</taxon>
        <taxon>Pseudomonadota</taxon>
        <taxon>Alphaproteobacteria</taxon>
        <taxon>Hyphomicrobiales</taxon>
        <taxon>Beijerinckiaceae</taxon>
        <taxon>Methylocapsa</taxon>
    </lineage>
</organism>